<reference evidence="2 3" key="1">
    <citation type="submission" date="2022-11" db="EMBL/GenBank/DDBJ databases">
        <title>Comparative genomics analysis of Acidithiobacillus ferriphilus.</title>
        <authorList>
            <person name="Ma L."/>
        </authorList>
    </citation>
    <scope>NUCLEOTIDE SEQUENCE [LARGE SCALE GENOMIC DNA]</scope>
    <source>
        <strain evidence="2 3">DY15</strain>
    </source>
</reference>
<dbReference type="EMBL" id="JAQGFR010000156">
    <property type="protein sequence ID" value="MEB8513862.1"/>
    <property type="molecule type" value="Genomic_DNA"/>
</dbReference>
<protein>
    <submittedName>
        <fullName evidence="2">Uncharacterized protein</fullName>
    </submittedName>
</protein>
<keyword evidence="3" id="KW-1185">Reference proteome</keyword>
<organism evidence="2 3">
    <name type="scientific">Acidithiobacillus ferriphilus</name>
    <dbReference type="NCBI Taxonomy" id="1689834"/>
    <lineage>
        <taxon>Bacteria</taxon>
        <taxon>Pseudomonadati</taxon>
        <taxon>Pseudomonadota</taxon>
        <taxon>Acidithiobacillia</taxon>
        <taxon>Acidithiobacillales</taxon>
        <taxon>Acidithiobacillaceae</taxon>
        <taxon>Acidithiobacillus</taxon>
    </lineage>
</organism>
<dbReference type="Proteomes" id="UP001308776">
    <property type="component" value="Unassembled WGS sequence"/>
</dbReference>
<dbReference type="RefSeq" id="WP_155735243.1">
    <property type="nucleotide sequence ID" value="NZ_JAQGFK010000194.1"/>
</dbReference>
<evidence type="ECO:0000256" key="1">
    <source>
        <dbReference type="SAM" id="MobiDB-lite"/>
    </source>
</evidence>
<feature type="region of interest" description="Disordered" evidence="1">
    <location>
        <begin position="162"/>
        <end position="231"/>
    </location>
</feature>
<gene>
    <name evidence="2" type="ORF">OW717_07355</name>
</gene>
<sequence length="231" mass="24320">MSTDMDTRLADLALRMATVFSTPSEAADDVRAPLHPADSLLGEDLPQLAQAMLALALRMLDPLLAALRHLAAGTPEAGVLEHLSGATGRGFDSAAVRIESQDGRLAVQGCNTLPSAFLPWIASNLVGAGALLVPHPFSDPESLRRHIGETLLRIERLTVPHTIEQPITPEPRETVRTGPSGEITPAVTEASVPATAAPESDEVPAPSSGVGPESARVLTDRVRTDPHAPKR</sequence>
<comment type="caution">
    <text evidence="2">The sequence shown here is derived from an EMBL/GenBank/DDBJ whole genome shotgun (WGS) entry which is preliminary data.</text>
</comment>
<evidence type="ECO:0000313" key="3">
    <source>
        <dbReference type="Proteomes" id="UP001308776"/>
    </source>
</evidence>
<accession>A0ABU6FQP5</accession>
<name>A0ABU6FQP5_9PROT</name>
<evidence type="ECO:0000313" key="2">
    <source>
        <dbReference type="EMBL" id="MEB8513862.1"/>
    </source>
</evidence>
<proteinExistence type="predicted"/>
<feature type="compositionally biased region" description="Basic and acidic residues" evidence="1">
    <location>
        <begin position="218"/>
        <end position="231"/>
    </location>
</feature>